<evidence type="ECO:0000256" key="3">
    <source>
        <dbReference type="ARBA" id="ARBA00012438"/>
    </source>
</evidence>
<dbReference type="InterPro" id="IPR050980">
    <property type="entry name" value="2C_sensor_his_kinase"/>
</dbReference>
<evidence type="ECO:0000259" key="11">
    <source>
        <dbReference type="PROSITE" id="PS50109"/>
    </source>
</evidence>
<name>A0A2N4TK29_RALPI</name>
<dbReference type="SMART" id="SM00387">
    <property type="entry name" value="HATPase_c"/>
    <property type="match status" value="1"/>
</dbReference>
<gene>
    <name evidence="14" type="ORF">C0Q88_00750</name>
    <name evidence="13" type="ORF">C0Q88_23800</name>
</gene>
<evidence type="ECO:0000256" key="6">
    <source>
        <dbReference type="ARBA" id="ARBA00022679"/>
    </source>
</evidence>
<evidence type="ECO:0000256" key="8">
    <source>
        <dbReference type="ARBA" id="ARBA00022777"/>
    </source>
</evidence>
<dbReference type="EMBL" id="PKQE01000001">
    <property type="protein sequence ID" value="PLC43301.1"/>
    <property type="molecule type" value="Genomic_DNA"/>
</dbReference>
<dbReference type="CDD" id="cd00082">
    <property type="entry name" value="HisKA"/>
    <property type="match status" value="1"/>
</dbReference>
<evidence type="ECO:0000256" key="7">
    <source>
        <dbReference type="ARBA" id="ARBA00022741"/>
    </source>
</evidence>
<dbReference type="PRINTS" id="PR00344">
    <property type="entry name" value="BCTRLSENSOR"/>
</dbReference>
<comment type="subcellular location">
    <subcellularLocation>
        <location evidence="2">Cell membrane</location>
        <topology evidence="2">Multi-pass membrane protein</topology>
    </subcellularLocation>
</comment>
<evidence type="ECO:0000256" key="2">
    <source>
        <dbReference type="ARBA" id="ARBA00004651"/>
    </source>
</evidence>
<dbReference type="SMART" id="SM00388">
    <property type="entry name" value="HisKA"/>
    <property type="match status" value="1"/>
</dbReference>
<dbReference type="InterPro" id="IPR003594">
    <property type="entry name" value="HATPase_dom"/>
</dbReference>
<evidence type="ECO:0000256" key="1">
    <source>
        <dbReference type="ARBA" id="ARBA00000085"/>
    </source>
</evidence>
<dbReference type="AlphaFoldDB" id="A0A2N4TK29"/>
<dbReference type="CDD" id="cd06225">
    <property type="entry name" value="HAMP"/>
    <property type="match status" value="1"/>
</dbReference>
<proteinExistence type="predicted"/>
<evidence type="ECO:0000313" key="15">
    <source>
        <dbReference type="Proteomes" id="UP000234456"/>
    </source>
</evidence>
<dbReference type="InterPro" id="IPR036890">
    <property type="entry name" value="HATPase_C_sf"/>
</dbReference>
<evidence type="ECO:0000313" key="13">
    <source>
        <dbReference type="EMBL" id="PLC40044.1"/>
    </source>
</evidence>
<dbReference type="SUPFAM" id="SSF47384">
    <property type="entry name" value="Homodimeric domain of signal transducing histidine kinase"/>
    <property type="match status" value="1"/>
</dbReference>
<accession>A0A2N4TK29</accession>
<dbReference type="GO" id="GO:0000155">
    <property type="term" value="F:phosphorelay sensor kinase activity"/>
    <property type="evidence" value="ECO:0007669"/>
    <property type="project" value="InterPro"/>
</dbReference>
<feature type="transmembrane region" description="Helical" evidence="10">
    <location>
        <begin position="137"/>
        <end position="157"/>
    </location>
</feature>
<dbReference type="GO" id="GO:0005886">
    <property type="term" value="C:plasma membrane"/>
    <property type="evidence" value="ECO:0007669"/>
    <property type="project" value="UniProtKB-SubCell"/>
</dbReference>
<feature type="domain" description="Histidine kinase" evidence="11">
    <location>
        <begin position="216"/>
        <end position="437"/>
    </location>
</feature>
<keyword evidence="4" id="KW-1003">Cell membrane</keyword>
<dbReference type="InterPro" id="IPR036097">
    <property type="entry name" value="HisK_dim/P_sf"/>
</dbReference>
<protein>
    <recommendedName>
        <fullName evidence="3">histidine kinase</fullName>
        <ecNumber evidence="3">2.7.13.3</ecNumber>
    </recommendedName>
</protein>
<evidence type="ECO:0000259" key="12">
    <source>
        <dbReference type="PROSITE" id="PS50885"/>
    </source>
</evidence>
<feature type="transmembrane region" description="Helical" evidence="10">
    <location>
        <begin position="6"/>
        <end position="23"/>
    </location>
</feature>
<keyword evidence="10" id="KW-1133">Transmembrane helix</keyword>
<dbReference type="InterPro" id="IPR004358">
    <property type="entry name" value="Sig_transdc_His_kin-like_C"/>
</dbReference>
<dbReference type="InterPro" id="IPR003661">
    <property type="entry name" value="HisK_dim/P_dom"/>
</dbReference>
<keyword evidence="10" id="KW-0812">Transmembrane</keyword>
<dbReference type="Pfam" id="PF02518">
    <property type="entry name" value="HATPase_c"/>
    <property type="match status" value="1"/>
</dbReference>
<keyword evidence="7" id="KW-0547">Nucleotide-binding</keyword>
<keyword evidence="8 13" id="KW-0418">Kinase</keyword>
<dbReference type="PANTHER" id="PTHR44936">
    <property type="entry name" value="SENSOR PROTEIN CREC"/>
    <property type="match status" value="1"/>
</dbReference>
<dbReference type="InterPro" id="IPR003660">
    <property type="entry name" value="HAMP_dom"/>
</dbReference>
<keyword evidence="10" id="KW-0472">Membrane</keyword>
<organism evidence="13 15">
    <name type="scientific">Ralstonia pickettii</name>
    <name type="common">Burkholderia pickettii</name>
    <dbReference type="NCBI Taxonomy" id="329"/>
    <lineage>
        <taxon>Bacteria</taxon>
        <taxon>Pseudomonadati</taxon>
        <taxon>Pseudomonadota</taxon>
        <taxon>Betaproteobacteria</taxon>
        <taxon>Burkholderiales</taxon>
        <taxon>Burkholderiaceae</taxon>
        <taxon>Ralstonia</taxon>
    </lineage>
</organism>
<comment type="caution">
    <text evidence="13">The sequence shown here is derived from an EMBL/GenBank/DDBJ whole genome shotgun (WGS) entry which is preliminary data.</text>
</comment>
<dbReference type="EC" id="2.7.13.3" evidence="3"/>
<dbReference type="Proteomes" id="UP000234456">
    <property type="component" value="Unassembled WGS sequence"/>
</dbReference>
<dbReference type="PROSITE" id="PS50109">
    <property type="entry name" value="HIS_KIN"/>
    <property type="match status" value="1"/>
</dbReference>
<dbReference type="GO" id="GO:0005524">
    <property type="term" value="F:ATP binding"/>
    <property type="evidence" value="ECO:0007669"/>
    <property type="project" value="UniProtKB-KW"/>
</dbReference>
<dbReference type="PANTHER" id="PTHR44936:SF10">
    <property type="entry name" value="SENSOR PROTEIN RSTB"/>
    <property type="match status" value="1"/>
</dbReference>
<dbReference type="Pfam" id="PF00512">
    <property type="entry name" value="HisKA"/>
    <property type="match status" value="1"/>
</dbReference>
<evidence type="ECO:0000313" key="14">
    <source>
        <dbReference type="EMBL" id="PLC43301.1"/>
    </source>
</evidence>
<dbReference type="Gene3D" id="1.10.287.130">
    <property type="match status" value="1"/>
</dbReference>
<dbReference type="SUPFAM" id="SSF55874">
    <property type="entry name" value="ATPase domain of HSP90 chaperone/DNA topoisomerase II/histidine kinase"/>
    <property type="match status" value="1"/>
</dbReference>
<keyword evidence="9" id="KW-0067">ATP-binding</keyword>
<sequence>MLKSLLKLYAMVVVAAALALIGVNKSFVWTFHDTLTHGEREVRKGYAFVLQEYLDRADLTGPAGRDAAIARLNKNAWEKFDIVDPDTVPNFSAQQRRDLADKKLVLMTNGKDYYLPLRDGTVLHAYSADMDYLGIQLMAYALIAIAALLPLLLWVWMHWRDLRVLEDAARGFGAGNLGTRANLRKRSNVYALARQFDEMAERIQGSIQHQREMMNGISHELKTPIARLEFGIALLQSPPSPSSPSSETQHNLRLDALRRDVRELDELVSELLALSRLEQGATHLVLMRVAVDEWLDSVVASVANDVADRQLTLAVHAEGAPAHHVCDPRLLARALLNLIRNAARYARNTITIRAEAGPAGALRLTVEDDGPGIPEPDRARVFEPFLRLDASRDRHTGGFGLGLAIVRRIALVHGGDVRLDAGAAGGARFAVLLPAMTIPPL</sequence>
<evidence type="ECO:0000256" key="4">
    <source>
        <dbReference type="ARBA" id="ARBA00022475"/>
    </source>
</evidence>
<keyword evidence="6" id="KW-0808">Transferase</keyword>
<dbReference type="SMART" id="SM00304">
    <property type="entry name" value="HAMP"/>
    <property type="match status" value="1"/>
</dbReference>
<feature type="domain" description="HAMP" evidence="12">
    <location>
        <begin position="156"/>
        <end position="208"/>
    </location>
</feature>
<dbReference type="OrthoDB" id="9804645at2"/>
<keyword evidence="5" id="KW-0597">Phosphoprotein</keyword>
<reference evidence="13 15" key="1">
    <citation type="submission" date="2017-12" db="EMBL/GenBank/DDBJ databases">
        <title>Draft genome sequence of Ralstonia pickettii 52.</title>
        <authorList>
            <person name="Zheng B."/>
        </authorList>
    </citation>
    <scope>NUCLEOTIDE SEQUENCE [LARGE SCALE GENOMIC DNA]</scope>
    <source>
        <strain evidence="13 15">52</strain>
    </source>
</reference>
<evidence type="ECO:0000256" key="5">
    <source>
        <dbReference type="ARBA" id="ARBA00022553"/>
    </source>
</evidence>
<dbReference type="EMBL" id="PKQE01000008">
    <property type="protein sequence ID" value="PLC40044.1"/>
    <property type="molecule type" value="Genomic_DNA"/>
</dbReference>
<comment type="catalytic activity">
    <reaction evidence="1">
        <text>ATP + protein L-histidine = ADP + protein N-phospho-L-histidine.</text>
        <dbReference type="EC" id="2.7.13.3"/>
    </reaction>
</comment>
<dbReference type="RefSeq" id="WP_102063970.1">
    <property type="nucleotide sequence ID" value="NZ_PKQE01000001.1"/>
</dbReference>
<evidence type="ECO:0000256" key="10">
    <source>
        <dbReference type="SAM" id="Phobius"/>
    </source>
</evidence>
<evidence type="ECO:0000256" key="9">
    <source>
        <dbReference type="ARBA" id="ARBA00022840"/>
    </source>
</evidence>
<dbReference type="InterPro" id="IPR005467">
    <property type="entry name" value="His_kinase_dom"/>
</dbReference>
<dbReference type="PROSITE" id="PS50885">
    <property type="entry name" value="HAMP"/>
    <property type="match status" value="1"/>
</dbReference>
<dbReference type="Gene3D" id="3.30.565.10">
    <property type="entry name" value="Histidine kinase-like ATPase, C-terminal domain"/>
    <property type="match status" value="1"/>
</dbReference>